<evidence type="ECO:0000256" key="3">
    <source>
        <dbReference type="SAM" id="SignalP"/>
    </source>
</evidence>
<feature type="region of interest" description="Disordered" evidence="2">
    <location>
        <begin position="265"/>
        <end position="284"/>
    </location>
</feature>
<comment type="caution">
    <text evidence="4">The sequence shown here is derived from an EMBL/GenBank/DDBJ whole genome shotgun (WGS) entry which is preliminary data.</text>
</comment>
<accession>A0A2R6XXQ0</accession>
<organism evidence="4 5">
    <name type="scientific">Candidatus Carbonibacillus altaicus</name>
    <dbReference type="NCBI Taxonomy" id="2163959"/>
    <lineage>
        <taxon>Bacteria</taxon>
        <taxon>Bacillati</taxon>
        <taxon>Bacillota</taxon>
        <taxon>Bacilli</taxon>
        <taxon>Bacillales</taxon>
        <taxon>Candidatus Carbonibacillus</taxon>
    </lineage>
</organism>
<protein>
    <submittedName>
        <fullName evidence="4">Uncharacterized protein</fullName>
    </submittedName>
</protein>
<dbReference type="AlphaFoldDB" id="A0A2R6XXQ0"/>
<gene>
    <name evidence="4" type="ORF">BSOLF_2922</name>
</gene>
<keyword evidence="3" id="KW-0732">Signal</keyword>
<proteinExistence type="predicted"/>
<evidence type="ECO:0000256" key="1">
    <source>
        <dbReference type="SAM" id="Coils"/>
    </source>
</evidence>
<keyword evidence="1" id="KW-0175">Coiled coil</keyword>
<feature type="chain" id="PRO_5015349496" evidence="3">
    <location>
        <begin position="25"/>
        <end position="284"/>
    </location>
</feature>
<dbReference type="Proteomes" id="UP000244338">
    <property type="component" value="Unassembled WGS sequence"/>
</dbReference>
<dbReference type="EMBL" id="PEBX01000167">
    <property type="protein sequence ID" value="PTQ55201.1"/>
    <property type="molecule type" value="Genomic_DNA"/>
</dbReference>
<evidence type="ECO:0000313" key="5">
    <source>
        <dbReference type="Proteomes" id="UP000244338"/>
    </source>
</evidence>
<evidence type="ECO:0000313" key="4">
    <source>
        <dbReference type="EMBL" id="PTQ55201.1"/>
    </source>
</evidence>
<feature type="coiled-coil region" evidence="1">
    <location>
        <begin position="77"/>
        <end position="115"/>
    </location>
</feature>
<evidence type="ECO:0000256" key="2">
    <source>
        <dbReference type="SAM" id="MobiDB-lite"/>
    </source>
</evidence>
<name>A0A2R6XXQ0_9BACL</name>
<sequence>MWKKLGALLMAIVFVGGTTQAALAFGGPWQKDKQETLWQSVGLDLTTVQQGLKDGKSIKEIAQEQGISEEALTQKVLDNAKKALEQAVQDGKMTKEQADAKLKVVEENISKWIDQSGPLNFNMMHENMKRERVDGQDAGRMMRTGFSFWNNEALADLFGMSIDELKNALTSGKSLTQLAEEKQVSLDRVQQLLLEQMKERLSSLVQSGRLTEEQMNARLSQFEANLPKILDQTCQSGENGSNYQQKMQRNWNNQTQFDASDVKPSVYPKQMKQNKSLSSSGQTI</sequence>
<reference evidence="5" key="1">
    <citation type="journal article" date="2018" name="Sci. Rep.">
        <title>Lignite coal burning seam in the remote Altai Mountains harbors a hydrogen-driven thermophilic microbial community.</title>
        <authorList>
            <person name="Kadnikov V.V."/>
            <person name="Mardanov A.V."/>
            <person name="Ivasenko D.A."/>
            <person name="Antsiferov D.V."/>
            <person name="Beletsky A.V."/>
            <person name="Karnachuk O.V."/>
            <person name="Ravin N.V."/>
        </authorList>
    </citation>
    <scope>NUCLEOTIDE SEQUENCE [LARGE SCALE GENOMIC DNA]</scope>
</reference>
<feature type="compositionally biased region" description="Polar residues" evidence="2">
    <location>
        <begin position="271"/>
        <end position="284"/>
    </location>
</feature>
<feature type="signal peptide" evidence="3">
    <location>
        <begin position="1"/>
        <end position="24"/>
    </location>
</feature>